<dbReference type="AlphaFoldDB" id="R0LR37"/>
<sequence length="336" mass="37554">MNQSLWQVAYGTGALMSSLRAPQTCAAFPYMKVQPPHQEAFTASQHGETRAEAMSLDVTSTSTPGTEGVVSEQSSKAGDAPLQISDLLQDASHSPALTAAPAEGKKRTYCKKERKTKRKACFWILQISLNVTTRFYLHAHQFHVRHVNKMIEWENSESEEDSETWPQEQLALGLRTSLQDQVLTRTTKVCLSPLKVPQGEQEELVFSFRVPNDMGDTCRTGSSPSFCLVEPSSLFHYSAPGRHEDLTLCQAVKRGCCSKESNSYMTKDDECIPRPEGSWKKWWLGFHNSAAVVSQAAVRVVHSNFNPHCCPQTAVERLSEEGWWPDHPSVYGHRAL</sequence>
<evidence type="ECO:0000313" key="3">
    <source>
        <dbReference type="Proteomes" id="UP000296049"/>
    </source>
</evidence>
<gene>
    <name evidence="2" type="ORF">Anapl_00182</name>
</gene>
<feature type="compositionally biased region" description="Polar residues" evidence="1">
    <location>
        <begin position="57"/>
        <end position="76"/>
    </location>
</feature>
<evidence type="ECO:0000256" key="1">
    <source>
        <dbReference type="SAM" id="MobiDB-lite"/>
    </source>
</evidence>
<protein>
    <submittedName>
        <fullName evidence="2">Uncharacterized protein</fullName>
    </submittedName>
</protein>
<organism evidence="2 3">
    <name type="scientific">Anas platyrhynchos</name>
    <name type="common">Mallard</name>
    <name type="synonym">Anas boschas</name>
    <dbReference type="NCBI Taxonomy" id="8839"/>
    <lineage>
        <taxon>Eukaryota</taxon>
        <taxon>Metazoa</taxon>
        <taxon>Chordata</taxon>
        <taxon>Craniata</taxon>
        <taxon>Vertebrata</taxon>
        <taxon>Euteleostomi</taxon>
        <taxon>Archelosauria</taxon>
        <taxon>Archosauria</taxon>
        <taxon>Dinosauria</taxon>
        <taxon>Saurischia</taxon>
        <taxon>Theropoda</taxon>
        <taxon>Coelurosauria</taxon>
        <taxon>Aves</taxon>
        <taxon>Neognathae</taxon>
        <taxon>Galloanserae</taxon>
        <taxon>Anseriformes</taxon>
        <taxon>Anatidae</taxon>
        <taxon>Anatinae</taxon>
        <taxon>Anas</taxon>
    </lineage>
</organism>
<dbReference type="Proteomes" id="UP000296049">
    <property type="component" value="Unassembled WGS sequence"/>
</dbReference>
<keyword evidence="3" id="KW-1185">Reference proteome</keyword>
<evidence type="ECO:0000313" key="2">
    <source>
        <dbReference type="EMBL" id="EOB04205.1"/>
    </source>
</evidence>
<dbReference type="EMBL" id="KB742808">
    <property type="protein sequence ID" value="EOB04205.1"/>
    <property type="molecule type" value="Genomic_DNA"/>
</dbReference>
<reference evidence="3" key="1">
    <citation type="journal article" date="2013" name="Nat. Genet.">
        <title>The duck genome and transcriptome provide insight into an avian influenza virus reservoir species.</title>
        <authorList>
            <person name="Huang Y."/>
            <person name="Li Y."/>
            <person name="Burt D.W."/>
            <person name="Chen H."/>
            <person name="Zhang Y."/>
            <person name="Qian W."/>
            <person name="Kim H."/>
            <person name="Gan S."/>
            <person name="Zhao Y."/>
            <person name="Li J."/>
            <person name="Yi K."/>
            <person name="Feng H."/>
            <person name="Zhu P."/>
            <person name="Li B."/>
            <person name="Liu Q."/>
            <person name="Fairley S."/>
            <person name="Magor K.E."/>
            <person name="Du Z."/>
            <person name="Hu X."/>
            <person name="Goodman L."/>
            <person name="Tafer H."/>
            <person name="Vignal A."/>
            <person name="Lee T."/>
            <person name="Kim K.W."/>
            <person name="Sheng Z."/>
            <person name="An Y."/>
            <person name="Searle S."/>
            <person name="Herrero J."/>
            <person name="Groenen M.A."/>
            <person name="Crooijmans R.P."/>
            <person name="Faraut T."/>
            <person name="Cai Q."/>
            <person name="Webster R.G."/>
            <person name="Aldridge J.R."/>
            <person name="Warren W.C."/>
            <person name="Bartschat S."/>
            <person name="Kehr S."/>
            <person name="Marz M."/>
            <person name="Stadler P.F."/>
            <person name="Smith J."/>
            <person name="Kraus R.H."/>
            <person name="Zhao Y."/>
            <person name="Ren L."/>
            <person name="Fei J."/>
            <person name="Morisson M."/>
            <person name="Kaiser P."/>
            <person name="Griffin D.K."/>
            <person name="Rao M."/>
            <person name="Pitel F."/>
            <person name="Wang J."/>
            <person name="Li N."/>
        </authorList>
    </citation>
    <scope>NUCLEOTIDE SEQUENCE [LARGE SCALE GENOMIC DNA]</scope>
</reference>
<accession>R0LR37</accession>
<name>R0LR37_ANAPL</name>
<proteinExistence type="predicted"/>
<feature type="region of interest" description="Disordered" evidence="1">
    <location>
        <begin position="41"/>
        <end position="78"/>
    </location>
</feature>